<evidence type="ECO:0000313" key="6">
    <source>
        <dbReference type="Proteomes" id="UP001501358"/>
    </source>
</evidence>
<evidence type="ECO:0000256" key="1">
    <source>
        <dbReference type="ARBA" id="ARBA00022490"/>
    </source>
</evidence>
<dbReference type="Proteomes" id="UP001501358">
    <property type="component" value="Unassembled WGS sequence"/>
</dbReference>
<dbReference type="InterPro" id="IPR042221">
    <property type="entry name" value="Leu/Phe-tRNA_Trfase_N"/>
</dbReference>
<accession>A0ABP5YXZ0</accession>
<dbReference type="EMBL" id="BAAATA010000010">
    <property type="protein sequence ID" value="GAA2485707.1"/>
    <property type="molecule type" value="Genomic_DNA"/>
</dbReference>
<dbReference type="InterPro" id="IPR016181">
    <property type="entry name" value="Acyl_CoA_acyltransferase"/>
</dbReference>
<keyword evidence="1" id="KW-0963">Cytoplasm</keyword>
<dbReference type="Pfam" id="PF03588">
    <property type="entry name" value="Leu_Phe_trans"/>
    <property type="match status" value="1"/>
</dbReference>
<dbReference type="SUPFAM" id="SSF55729">
    <property type="entry name" value="Acyl-CoA N-acyltransferases (Nat)"/>
    <property type="match status" value="1"/>
</dbReference>
<name>A0ABP5YXZ0_9ACTN</name>
<dbReference type="Gene3D" id="3.30.70.3550">
    <property type="entry name" value="Leucyl/phenylalanyl-tRNA-protein transferase, N-terminal domain"/>
    <property type="match status" value="1"/>
</dbReference>
<feature type="region of interest" description="Disordered" evidence="4">
    <location>
        <begin position="242"/>
        <end position="261"/>
    </location>
</feature>
<organism evidence="5 6">
    <name type="scientific">Streptomyces thermolineatus</name>
    <dbReference type="NCBI Taxonomy" id="44033"/>
    <lineage>
        <taxon>Bacteria</taxon>
        <taxon>Bacillati</taxon>
        <taxon>Actinomycetota</taxon>
        <taxon>Actinomycetes</taxon>
        <taxon>Kitasatosporales</taxon>
        <taxon>Streptomycetaceae</taxon>
        <taxon>Streptomyces</taxon>
    </lineage>
</organism>
<dbReference type="RefSeq" id="WP_344383079.1">
    <property type="nucleotide sequence ID" value="NZ_BAAATA010000010.1"/>
</dbReference>
<comment type="caution">
    <text evidence="5">The sequence shown here is derived from an EMBL/GenBank/DDBJ whole genome shotgun (WGS) entry which is preliminary data.</text>
</comment>
<dbReference type="InterPro" id="IPR004616">
    <property type="entry name" value="Leu/Phe-tRNA_Trfase"/>
</dbReference>
<evidence type="ECO:0000256" key="2">
    <source>
        <dbReference type="ARBA" id="ARBA00022679"/>
    </source>
</evidence>
<keyword evidence="6" id="KW-1185">Reference proteome</keyword>
<sequence>MLIASLPRPKSAWESLDLTTAPAEGPVAFGDDLRPQSLLSAYRQGLYPFPADTVEQRFLNEIGHEPDVATGRVKLLAGSKEPYSVAWCSPDPRPLILVDRARVQRSLRRRLRSQVDWTTTVDVCFERVVSLCREGRSERWLTDELIAGLCSLHTCGFAHSVEVWDDGRLVGGTFGVRVGAVFSADSQFTLSSGAGKVAVAELTRRFAEAGGVAVDVQHDGDHARLLGARPVPRAEYLELLRSPRGSSPLRTGPRPARRLAD</sequence>
<dbReference type="InterPro" id="IPR042203">
    <property type="entry name" value="Leu/Phe-tRNA_Trfase_C"/>
</dbReference>
<protein>
    <submittedName>
        <fullName evidence="5">Leucyl/phenylalanyl-tRNA--protein transferase</fullName>
    </submittedName>
</protein>
<dbReference type="GO" id="GO:0016740">
    <property type="term" value="F:transferase activity"/>
    <property type="evidence" value="ECO:0007669"/>
    <property type="project" value="UniProtKB-KW"/>
</dbReference>
<gene>
    <name evidence="5" type="primary">aat</name>
    <name evidence="5" type="ORF">GCM10010406_22390</name>
</gene>
<evidence type="ECO:0000313" key="5">
    <source>
        <dbReference type="EMBL" id="GAA2485707.1"/>
    </source>
</evidence>
<dbReference type="Gene3D" id="3.40.630.70">
    <property type="entry name" value="Leucyl/phenylalanyl-tRNA-protein transferase, C-terminal domain"/>
    <property type="match status" value="1"/>
</dbReference>
<evidence type="ECO:0000256" key="3">
    <source>
        <dbReference type="ARBA" id="ARBA00023315"/>
    </source>
</evidence>
<reference evidence="6" key="1">
    <citation type="journal article" date="2019" name="Int. J. Syst. Evol. Microbiol.">
        <title>The Global Catalogue of Microorganisms (GCM) 10K type strain sequencing project: providing services to taxonomists for standard genome sequencing and annotation.</title>
        <authorList>
            <consortium name="The Broad Institute Genomics Platform"/>
            <consortium name="The Broad Institute Genome Sequencing Center for Infectious Disease"/>
            <person name="Wu L."/>
            <person name="Ma J."/>
        </authorList>
    </citation>
    <scope>NUCLEOTIDE SEQUENCE [LARGE SCALE GENOMIC DNA]</scope>
    <source>
        <strain evidence="6">JCM 6307</strain>
    </source>
</reference>
<dbReference type="PANTHER" id="PTHR30098">
    <property type="entry name" value="LEUCYL/PHENYLALANYL-TRNA--PROTEIN TRANSFERASE"/>
    <property type="match status" value="1"/>
</dbReference>
<keyword evidence="2 5" id="KW-0808">Transferase</keyword>
<proteinExistence type="predicted"/>
<evidence type="ECO:0000256" key="4">
    <source>
        <dbReference type="SAM" id="MobiDB-lite"/>
    </source>
</evidence>
<keyword evidence="3" id="KW-0012">Acyltransferase</keyword>
<dbReference type="PANTHER" id="PTHR30098:SF2">
    <property type="entry name" value="LEUCYL_PHENYLALANYL-TRNA--PROTEIN TRANSFERASE"/>
    <property type="match status" value="1"/>
</dbReference>